<reference evidence="2 3" key="1">
    <citation type="journal article" date="2018" name="Biodegradation">
        <title>1,4-Dioxane degradation characteristics of Rhodococcus aetherivorans JCM 14343.</title>
        <authorList>
            <person name="Inoue D."/>
            <person name="Tsunoda T."/>
            <person name="Yamamoto N."/>
            <person name="Ike M."/>
            <person name="Sei K."/>
        </authorList>
    </citation>
    <scope>NUCLEOTIDE SEQUENCE [LARGE SCALE GENOMIC DNA]</scope>
    <source>
        <strain evidence="2 3">JCM 14343</strain>
    </source>
</reference>
<feature type="compositionally biased region" description="Gly residues" evidence="1">
    <location>
        <begin position="1458"/>
        <end position="1473"/>
    </location>
</feature>
<name>A0ABQ0YRU6_9NOCA</name>
<feature type="compositionally biased region" description="Low complexity" evidence="1">
    <location>
        <begin position="2223"/>
        <end position="2250"/>
    </location>
</feature>
<feature type="compositionally biased region" description="Basic residues" evidence="1">
    <location>
        <begin position="381"/>
        <end position="392"/>
    </location>
</feature>
<feature type="region of interest" description="Disordered" evidence="1">
    <location>
        <begin position="1603"/>
        <end position="1622"/>
    </location>
</feature>
<feature type="compositionally biased region" description="Polar residues" evidence="1">
    <location>
        <begin position="2146"/>
        <end position="2162"/>
    </location>
</feature>
<feature type="region of interest" description="Disordered" evidence="1">
    <location>
        <begin position="348"/>
        <end position="406"/>
    </location>
</feature>
<feature type="region of interest" description="Disordered" evidence="1">
    <location>
        <begin position="1"/>
        <end position="158"/>
    </location>
</feature>
<protein>
    <submittedName>
        <fullName evidence="2">ABC-type transport system ATPase component</fullName>
    </submittedName>
</protein>
<feature type="region of interest" description="Disordered" evidence="1">
    <location>
        <begin position="940"/>
        <end position="962"/>
    </location>
</feature>
<feature type="region of interest" description="Disordered" evidence="1">
    <location>
        <begin position="1452"/>
        <end position="1587"/>
    </location>
</feature>
<dbReference type="EMBL" id="BLAH01000113">
    <property type="protein sequence ID" value="GES39296.1"/>
    <property type="molecule type" value="Genomic_DNA"/>
</dbReference>
<feature type="compositionally biased region" description="Gly residues" evidence="1">
    <location>
        <begin position="96"/>
        <end position="110"/>
    </location>
</feature>
<keyword evidence="3" id="KW-1185">Reference proteome</keyword>
<feature type="region of interest" description="Disordered" evidence="1">
    <location>
        <begin position="986"/>
        <end position="1067"/>
    </location>
</feature>
<feature type="compositionally biased region" description="Basic and acidic residues" evidence="1">
    <location>
        <begin position="113"/>
        <end position="154"/>
    </location>
</feature>
<proteinExistence type="predicted"/>
<feature type="region of interest" description="Disordered" evidence="1">
    <location>
        <begin position="2223"/>
        <end position="2269"/>
    </location>
</feature>
<feature type="region of interest" description="Disordered" evidence="1">
    <location>
        <begin position="1764"/>
        <end position="1801"/>
    </location>
</feature>
<accession>A0ABQ0YRU6</accession>
<feature type="region of interest" description="Disordered" evidence="1">
    <location>
        <begin position="1106"/>
        <end position="1192"/>
    </location>
</feature>
<feature type="compositionally biased region" description="Gly residues" evidence="1">
    <location>
        <begin position="1175"/>
        <end position="1187"/>
    </location>
</feature>
<feature type="compositionally biased region" description="Gly residues" evidence="1">
    <location>
        <begin position="859"/>
        <end position="873"/>
    </location>
</feature>
<evidence type="ECO:0000313" key="2">
    <source>
        <dbReference type="EMBL" id="GES39296.1"/>
    </source>
</evidence>
<feature type="compositionally biased region" description="Basic and acidic residues" evidence="1">
    <location>
        <begin position="942"/>
        <end position="954"/>
    </location>
</feature>
<evidence type="ECO:0000256" key="1">
    <source>
        <dbReference type="SAM" id="MobiDB-lite"/>
    </source>
</evidence>
<comment type="caution">
    <text evidence="2">The sequence shown here is derived from an EMBL/GenBank/DDBJ whole genome shotgun (WGS) entry which is preliminary data.</text>
</comment>
<feature type="compositionally biased region" description="Basic and acidic residues" evidence="1">
    <location>
        <begin position="644"/>
        <end position="654"/>
    </location>
</feature>
<sequence length="2269" mass="227421">MGGDGDAEAGAGIGEHVLDPVQGVARVDGDERGAGLRDRPHGEDRFERAGQRERDQRAGSGAVRGEQPRQGGGPVVEFAVGELGGAGDDGDRIRVTGGGAGEDVGEGDGPVAGRHERGVDAGGAERGDAAVRGPGERTEQLRAPLEDAARDAVTDRGGAVAHAQLRPGARLDDQAHGVRGGFGAGDAEDPHSGAVGGRGQGVAVERVGLDDGEGVEQFGDAGRPVDLGEPEVLVLEQRRLFGLEAAQQVGAGVGGLQAHPHRHGVDEQAEHGVHAGQLGRAAGDGGAEHHVGAAGELGQGQRPRRLHDGGEGDVVGAGGSVEGGGGFGAQRDGVGGAAGVGGVVVRGDEGGGVDAVQGAGPRGPRGDEVPAGKPGQVVPERRRRSGHRRARRVGGEQFGDEQRGGPAVEDEVVVGQQQPVPVGGGADQVDAQQRRGGQVEPVGAVRVEDARQLAVGVGTAAQIGFPPGHVGRAEHDLERAGGRVAEGGPQAVVPVDHGLRRGAEPGGVHGAGEFEHGLHGVVVGGVGGGVPGVEQQPGLQRGQRPHVGQASAVALPRVDPVLVDGDQREVGGAVTAGGRVADVPGERGERGHPQLRELVDGVLVEQAGRVGEGGGEAVGLDGGVDVEHRGQRHLRFTGGGGAERQPRSLDRGVDAAEEVERDLRGRMRGQGAGDVPEQAVADAVVGNGGEPFLDRPDRRARRGTATEGVVDVDAGEVHVEGVHGGEPSDGAGQVGSGDRRLLAAVALDADERRGGGAAAVAAPPLGRQAERGEQRLGGAAVEALGHGGQHGVGDLGGHVHAQPGGGGDGVARRIERPLPQCRVGRRENPLPQRQFVAAVGLGQAVRPPAQRRADRGEGGRGTAGEVGVGGGQVGQQDAPGHRVHGEVVDDGHEQVVAAVGRGQPLELRDDPGGRIESVRRGLQRGRGGAAWLVDGGAAQHRVGGDRADGEHLERAGSGQPHPQRVVPIEQRLHGPGQVRRVGMLGQPDQHGLPVPVDGPAAGQQFGDDRGGVDRTGAAAGEFGKDCAGSGVRHRDGGQSGDGAALEDVARGEPQSGGAGAGDEGDRDDAVAAEGEETVVGADSFHAEHLGEQGGDHFLAGALGGAAGGGGAEVRGGQRGAVDLPDGGERQFGQHGDRRGHEVGGQGVGEFAAQGVDVDGGAGVPDDVGGEDGRAGGRGGADGDGPGNGVVPEQRGVDLAEFDAEPPDLDLVIGAAGELERGGCAAGVSFGLPWQPKGRTAPAHQVTGAVHAFSGRVRVGHEAGGGQVGAAEIAAGDPGAGQVQLAGDPCGHGLQPAVQDEGAHAADRGADPDPVAAVVRSREGGGDGGLGGAVRVEERPAHRPPIGQVGRAGVATDDDRADLGVVVGVEGGEHGRGRVEVGDSSGAENLGELGAAIGLRRHHHQGGAGGEGHQQLLDRGVEGRRVQVGGARAGGDGQTRAGVVGEVRQAGMGDDDPLGGAGGTGGVDDVGGVLGPQRDSPLRVGDRAGVRRRDRGDGRGVVQGDPVGVVGQSVPVRGDGQADAGAAVAQDVLEPGPGVTGVDGHERGSRLGDGPHGLHRFDGPRQRQRHRGLRAGAAGEQQPGEPVGGGVQVGVGHGARTVDHRDGAGVEGRPGGEQVGQGAGRHRIGAAGRDEGGALVVAEQVQVGETPVGCGGGETVQEREEPPVVRGELVPVVQVGVGLEVEVRAVAARIEVDEQVLDEPGGEHVDPPGERAEPDPVVEQHEVDRGAEPGGVIAGETEVAGDVLLPVPLAAQCPGQLEFRRGDHGGDGGGVGAQPQRHHVGEHAPGAAQRGGGAGRDGQAEHHLVVAGHPGEVGAERGDHQRCEARPAPGRGVAQGLLGVGGQLRADQQRVRVGGGGPAGQRHGIAQPGQVLGPVRTVGLEPRGAAVGLVRGDDVGQRGGARRVHRGSGDGGGVELGGARDEGHRADAVEGDVVDPGVPEPAVLGDAEHGGDGEPVGAHVDRGGVVALHPFAGRGHGIGLAPQIDHRQPLAGVHDRLERVAVLLDDAQEAGAELASDGTGGTFEGVEVEVPGDVDVLGDVDGRGAGQVLCEPDPALGRRERERAGGLRGSEMFLGDRAFVQHGGTPDDRWTVLLPRSSADPGADTDPSGGRGTRRGGRESPSGARTPQPVQPAVGSRRHNRSWMASTASPAEVTASTPAAGSGHPPIEITGTPVRTASAISLSVPQLPPTAMSASQVRTSRALRISPRPVGIDTVRYGLASARSSPGSRPRVVPPASAAPRDAAAITPPSPPVTTTARRAASSPPT</sequence>
<feature type="compositionally biased region" description="Basic and acidic residues" evidence="1">
    <location>
        <begin position="1479"/>
        <end position="1497"/>
    </location>
</feature>
<feature type="compositionally biased region" description="Low complexity" evidence="1">
    <location>
        <begin position="1499"/>
        <end position="1531"/>
    </location>
</feature>
<feature type="region of interest" description="Disordered" evidence="1">
    <location>
        <begin position="277"/>
        <end position="328"/>
    </location>
</feature>
<feature type="compositionally biased region" description="Gly residues" evidence="1">
    <location>
        <begin position="312"/>
        <end position="328"/>
    </location>
</feature>
<feature type="compositionally biased region" description="Basic and acidic residues" evidence="1">
    <location>
        <begin position="27"/>
        <end position="57"/>
    </location>
</feature>
<feature type="region of interest" description="Disordered" evidence="1">
    <location>
        <begin position="846"/>
        <end position="879"/>
    </location>
</feature>
<feature type="compositionally biased region" description="Gly residues" evidence="1">
    <location>
        <begin position="1608"/>
        <end position="1622"/>
    </location>
</feature>
<feature type="region of interest" description="Disordered" evidence="1">
    <location>
        <begin position="2083"/>
        <end position="2174"/>
    </location>
</feature>
<feature type="region of interest" description="Disordered" evidence="1">
    <location>
        <begin position="1894"/>
        <end position="1923"/>
    </location>
</feature>
<dbReference type="Proteomes" id="UP000325466">
    <property type="component" value="Unassembled WGS sequence"/>
</dbReference>
<evidence type="ECO:0000313" key="3">
    <source>
        <dbReference type="Proteomes" id="UP000325466"/>
    </source>
</evidence>
<gene>
    <name evidence="2" type="ORF">RAJCM14343_4564</name>
</gene>
<feature type="compositionally biased region" description="Gly residues" evidence="1">
    <location>
        <begin position="1106"/>
        <end position="1118"/>
    </location>
</feature>
<feature type="region of interest" description="Disordered" evidence="1">
    <location>
        <begin position="635"/>
        <end position="654"/>
    </location>
</feature>
<organism evidence="2 3">
    <name type="scientific">Rhodococcus aetherivorans</name>
    <dbReference type="NCBI Taxonomy" id="191292"/>
    <lineage>
        <taxon>Bacteria</taxon>
        <taxon>Bacillati</taxon>
        <taxon>Actinomycetota</taxon>
        <taxon>Actinomycetes</taxon>
        <taxon>Mycobacteriales</taxon>
        <taxon>Nocardiaceae</taxon>
        <taxon>Rhodococcus</taxon>
    </lineage>
</organism>